<keyword evidence="2" id="KW-1185">Reference proteome</keyword>
<dbReference type="Proteomes" id="UP001243375">
    <property type="component" value="Unassembled WGS sequence"/>
</dbReference>
<protein>
    <submittedName>
        <fullName evidence="1">Uncharacterized protein</fullName>
    </submittedName>
</protein>
<gene>
    <name evidence="1" type="ORF">QFC22_003496</name>
</gene>
<organism evidence="1 2">
    <name type="scientific">Naganishia vaughanmartiniae</name>
    <dbReference type="NCBI Taxonomy" id="1424756"/>
    <lineage>
        <taxon>Eukaryota</taxon>
        <taxon>Fungi</taxon>
        <taxon>Dikarya</taxon>
        <taxon>Basidiomycota</taxon>
        <taxon>Agaricomycotina</taxon>
        <taxon>Tremellomycetes</taxon>
        <taxon>Filobasidiales</taxon>
        <taxon>Filobasidiaceae</taxon>
        <taxon>Naganishia</taxon>
    </lineage>
</organism>
<sequence>MRLVFLLTQLYLDQIPAEDEGAAMLAFLVRVVAGDAEVLALVPVERASGSCAWFRALALEVVKGQVYHGDMGARYDGVPSRSNIVTNLVFTLNRVITERPHLLGVNSTIGGLGIASGSSSDAFGTAFPHTAGPVQSSLSTTSGARYSASGYLDMGLSAVATAASVGVNTVNAMMGNEDDGKLDASCAIKTQWYVYSCYANGGGGNAYNLRSACSLDQYDKSDPPAVPERYIYLLALQILEEVASSFAVVSESDVATPRQIAIPNREEHVVDLSTNDSPTTSPTVADIQKAMMDAAWPALLAALTFLMGVNLSEDLFQQLLTAFRVLILASDSVSHFTARNTFLSSLARYAVPAAVVKAMQAYSESGGGGGGASSTRNSSVLSVDALGLGSMGIASSSNQPPSLSEHNLACLRVLLDVIRGCSSTLNESWHDVLETLQNANYVLGKKAASGVRKASNAMNGTPLMPPSPSRSRMASLQMERVSSTMTEGEVDAIQLDIRDLFESSGRFDDATFQHFTDALCRLSADMIGVDSTHHGSTSGPSGTTPPILDSSLPSSPRATPRDLHLHIPTTSTRRRASGLHKSQATRPGEKSFAIAMLDNVASNNMARLLGSDPDLAWNNIVNHLLEVAFCSTAPAVIRNQAAAVLNNILVAAANAISESEEVSFQQRIGQQLFQALSREIQPVISGAVASIDIDIKVAGLHTLLVVLESCGHALSDVWSTVFNILGSVFSNSVQNTDGESLKSRRRSDLPSLHFQTVSHKSQVQMLRTAFPSVNLICSDFVMTFDASALGCAIDTLERYGRQSLDVNITLAAIGLIWNVSDTVRSSAVDLETPQRETLWLKLLHCLLVLSSDRRNEVRTSALQTLFKCLELHGGKLPESTWTLVLDGVLFPLLHDIKKGPIELDEDEREETETIPFTTYDATAQWADTASLALNSFANILDGFGGKLTEMDSFDATLEQLASISVDFFGRAGDKSCTATLTMFRKLISVVRDRRQSPDVLWRTIEGIRNTLVANAQLDRTANETTYSQNSLSLLIQVAQDMAISFPTADYHHQEMLLNIVKEAVTYSRSPTYASDVDAMTPVQKSAIDFVRAGCGEAYSPFTSNILCDLAEYITLAFIGAFEYMDQSLPYANNKKQVAKQVTFIALSKAAMPLAALIFAKFSREKAVYESGAFERVLGALALPIKLKYECPASNKYGDDAPLWQTATDSAISMLKDTPRNVSSLAKDLSQDQHESLWQQIVEVIRATLLADCSSLSDMPPAEREKEESLDWPFLQMLETHLLPVLGYPEMSDQTLQALAEIVHSATQLWRGVTSSEAGTEEIETLPRERFHYWCFDLLFIVTSRTSVVDDVQSARRTAGFFLPLLVSRCKASLMGYLDELSLRGAIPFERIREEELVYILQRLLDLQVWEDGLRAVMTADGTHAISPLKQAILQSPRAHLFHLYPILLEIVTYNGTGQLPTVWVAKQSGPTRAKLDQPPGEPVDRDSGRVDRRAPTTVDAGDAVEVNAREVAKACLKMLSKDMGV</sequence>
<evidence type="ECO:0000313" key="2">
    <source>
        <dbReference type="Proteomes" id="UP001243375"/>
    </source>
</evidence>
<evidence type="ECO:0000313" key="1">
    <source>
        <dbReference type="EMBL" id="KAJ9119007.1"/>
    </source>
</evidence>
<reference evidence="1" key="1">
    <citation type="submission" date="2023-04" db="EMBL/GenBank/DDBJ databases">
        <title>Draft Genome sequencing of Naganishia species isolated from polar environments using Oxford Nanopore Technology.</title>
        <authorList>
            <person name="Leo P."/>
            <person name="Venkateswaran K."/>
        </authorList>
    </citation>
    <scope>NUCLEOTIDE SEQUENCE</scope>
    <source>
        <strain evidence="1">MNA-CCFEE 5425</strain>
    </source>
</reference>
<dbReference type="EMBL" id="JASBWU010000009">
    <property type="protein sequence ID" value="KAJ9119007.1"/>
    <property type="molecule type" value="Genomic_DNA"/>
</dbReference>
<comment type="caution">
    <text evidence="1">The sequence shown here is derived from an EMBL/GenBank/DDBJ whole genome shotgun (WGS) entry which is preliminary data.</text>
</comment>
<name>A0ACC2X6X3_9TREE</name>
<accession>A0ACC2X6X3</accession>
<proteinExistence type="predicted"/>